<keyword evidence="2" id="KW-1185">Reference proteome</keyword>
<evidence type="ECO:0000313" key="1">
    <source>
        <dbReference type="EMBL" id="BBL69226.1"/>
    </source>
</evidence>
<sequence length="76" mass="8304">MKRPQIRLFSAGFTTIDAVPVPMTEMYRTPKSHALSERTSSTLVSVGEAEPADGRFAKIRGEQGRVGDLLILSSHC</sequence>
<dbReference type="RefSeq" id="WP_054847489.1">
    <property type="nucleotide sequence ID" value="NZ_AP019781.1"/>
</dbReference>
<protein>
    <submittedName>
        <fullName evidence="1">Uncharacterized protein</fullName>
    </submittedName>
</protein>
<dbReference type="EMBL" id="AP019781">
    <property type="protein sequence ID" value="BBL69226.1"/>
    <property type="molecule type" value="Genomic_DNA"/>
</dbReference>
<proteinExistence type="predicted"/>
<reference evidence="1 2" key="1">
    <citation type="submission" date="2019-06" db="EMBL/GenBank/DDBJ databases">
        <title>Complete genome sequence of Methanoculleus chikugoensis strain MG62.</title>
        <authorList>
            <person name="Asakawa S."/>
            <person name="Dianou D."/>
        </authorList>
    </citation>
    <scope>NUCLEOTIDE SEQUENCE [LARGE SCALE GENOMIC DNA]</scope>
    <source>
        <strain evidence="1 2">MG62</strain>
    </source>
</reference>
<gene>
    <name evidence="1" type="ORF">MchiMG62_24070</name>
</gene>
<evidence type="ECO:0000313" key="2">
    <source>
        <dbReference type="Proteomes" id="UP000824969"/>
    </source>
</evidence>
<dbReference type="Proteomes" id="UP000824969">
    <property type="component" value="Chromosome"/>
</dbReference>
<dbReference type="GeneID" id="66131951"/>
<organism evidence="1 2">
    <name type="scientific">Methanoculleus chikugoensis</name>
    <dbReference type="NCBI Taxonomy" id="118126"/>
    <lineage>
        <taxon>Archaea</taxon>
        <taxon>Methanobacteriati</taxon>
        <taxon>Methanobacteriota</taxon>
        <taxon>Stenosarchaea group</taxon>
        <taxon>Methanomicrobia</taxon>
        <taxon>Methanomicrobiales</taxon>
        <taxon>Methanomicrobiaceae</taxon>
        <taxon>Methanoculleus</taxon>
    </lineage>
</organism>
<name>A0ABN5XKH8_9EURY</name>
<accession>A0ABN5XKH8</accession>